<name>A0A1G4VJ54_9FLAO</name>
<accession>A0A1G4VJ54</accession>
<protein>
    <submittedName>
        <fullName evidence="2">Uncharacterized protein</fullName>
    </submittedName>
</protein>
<feature type="transmembrane region" description="Helical" evidence="1">
    <location>
        <begin position="7"/>
        <end position="29"/>
    </location>
</feature>
<sequence length="90" mass="10325">MTFKKAAVTFSIISFLYFGTLVFLSTYKIQSVAIDFLRELLTIPFLLGLAVVYIMTLIKWIQMDKFSLKSDYFLAILIFTGTITMLSFAE</sequence>
<keyword evidence="1" id="KW-1133">Transmembrane helix</keyword>
<gene>
    <name evidence="2" type="ORF">SAMN02927925_01067</name>
</gene>
<evidence type="ECO:0000313" key="2">
    <source>
        <dbReference type="EMBL" id="SCX06831.1"/>
    </source>
</evidence>
<feature type="transmembrane region" description="Helical" evidence="1">
    <location>
        <begin position="72"/>
        <end position="89"/>
    </location>
</feature>
<keyword evidence="1" id="KW-0812">Transmembrane</keyword>
<organism evidence="2 3">
    <name type="scientific">Flavobacterium saliperosum</name>
    <dbReference type="NCBI Taxonomy" id="329186"/>
    <lineage>
        <taxon>Bacteria</taxon>
        <taxon>Pseudomonadati</taxon>
        <taxon>Bacteroidota</taxon>
        <taxon>Flavobacteriia</taxon>
        <taxon>Flavobacteriales</taxon>
        <taxon>Flavobacteriaceae</taxon>
        <taxon>Flavobacterium</taxon>
    </lineage>
</organism>
<dbReference type="Proteomes" id="UP000182124">
    <property type="component" value="Unassembled WGS sequence"/>
</dbReference>
<feature type="transmembrane region" description="Helical" evidence="1">
    <location>
        <begin position="41"/>
        <end position="60"/>
    </location>
</feature>
<proteinExistence type="predicted"/>
<dbReference type="AlphaFoldDB" id="A0A1G4VJ54"/>
<dbReference type="STRING" id="329186.SAMN02927925_01067"/>
<reference evidence="2 3" key="1">
    <citation type="submission" date="2016-10" db="EMBL/GenBank/DDBJ databases">
        <authorList>
            <person name="de Groot N.N."/>
        </authorList>
    </citation>
    <scope>NUCLEOTIDE SEQUENCE [LARGE SCALE GENOMIC DNA]</scope>
    <source>
        <strain evidence="2 3">CGMCC 1.3801</strain>
    </source>
</reference>
<evidence type="ECO:0000256" key="1">
    <source>
        <dbReference type="SAM" id="Phobius"/>
    </source>
</evidence>
<dbReference type="RefSeq" id="WP_023576646.1">
    <property type="nucleotide sequence ID" value="NZ_CBCSBQ010000007.1"/>
</dbReference>
<evidence type="ECO:0000313" key="3">
    <source>
        <dbReference type="Proteomes" id="UP000182124"/>
    </source>
</evidence>
<keyword evidence="1" id="KW-0472">Membrane</keyword>
<dbReference type="EMBL" id="FMTY01000002">
    <property type="protein sequence ID" value="SCX06831.1"/>
    <property type="molecule type" value="Genomic_DNA"/>
</dbReference>